<dbReference type="AlphaFoldDB" id="E0UCT9"/>
<reference evidence="2" key="1">
    <citation type="journal article" date="2011" name="MBio">
        <title>Novel metabolic attributes of the genus Cyanothece, comprising a group of unicellular nitrogen-fixing Cyanobacteria.</title>
        <authorList>
            <person name="Bandyopadhyay A."/>
            <person name="Elvitigala T."/>
            <person name="Welsh E."/>
            <person name="Stockel J."/>
            <person name="Liberton M."/>
            <person name="Min H."/>
            <person name="Sherman L.A."/>
            <person name="Pakrasi H.B."/>
        </authorList>
    </citation>
    <scope>NUCLEOTIDE SEQUENCE [LARGE SCALE GENOMIC DNA]</scope>
    <source>
        <strain evidence="2">PCC 7822</strain>
    </source>
</reference>
<sequence>MAVVVWVFAGGGEAEVRGLIPFLQQNFPNCRFERKTPIRQKPGPKPNKAASYGKTGQSLIEQITRELPIALNNTKQICQLILVIDDLDCRDSEQQKQTFLQAISSIQESPEINNIDKFVGFSAPEIEAWIIADWDNSIGKHPDFRSRHQRMRHWLSTEKKVPFNAPESFSEYDSERDCCQDKLSELLIESTRFYEDRERKLTIFSKSLHTSQLLWLINPKIIQQKCPLFRELYNHLNNLNQT</sequence>
<evidence type="ECO:0008006" key="3">
    <source>
        <dbReference type="Google" id="ProtNLM"/>
    </source>
</evidence>
<dbReference type="STRING" id="497965.Cyan7822_3333"/>
<proteinExistence type="predicted"/>
<keyword evidence="2" id="KW-1185">Reference proteome</keyword>
<evidence type="ECO:0000313" key="2">
    <source>
        <dbReference type="Proteomes" id="UP000008206"/>
    </source>
</evidence>
<dbReference type="HOGENOM" id="CLU_100147_0_0_3"/>
<dbReference type="RefSeq" id="WP_013323352.1">
    <property type="nucleotide sequence ID" value="NC_014501.1"/>
</dbReference>
<dbReference type="KEGG" id="cyj:Cyan7822_3333"/>
<accession>E0UCT9</accession>
<dbReference type="EMBL" id="CP002198">
    <property type="protein sequence ID" value="ADN15283.1"/>
    <property type="molecule type" value="Genomic_DNA"/>
</dbReference>
<gene>
    <name evidence="1" type="ordered locus">Cyan7822_3333</name>
</gene>
<protein>
    <recommendedName>
        <fullName evidence="3">DUF4276 family protein</fullName>
    </recommendedName>
</protein>
<evidence type="ECO:0000313" key="1">
    <source>
        <dbReference type="EMBL" id="ADN15283.1"/>
    </source>
</evidence>
<name>E0UCT9_GLOV7</name>
<dbReference type="Proteomes" id="UP000008206">
    <property type="component" value="Chromosome"/>
</dbReference>
<dbReference type="eggNOG" id="ENOG502ZAVN">
    <property type="taxonomic scope" value="Bacteria"/>
</dbReference>
<organism evidence="1 2">
    <name type="scientific">Gloeothece verrucosa (strain PCC 7822)</name>
    <name type="common">Cyanothece sp. (strain PCC 7822)</name>
    <dbReference type="NCBI Taxonomy" id="497965"/>
    <lineage>
        <taxon>Bacteria</taxon>
        <taxon>Bacillati</taxon>
        <taxon>Cyanobacteriota</taxon>
        <taxon>Cyanophyceae</taxon>
        <taxon>Oscillatoriophycideae</taxon>
        <taxon>Chroococcales</taxon>
        <taxon>Aphanothecaceae</taxon>
        <taxon>Gloeothece</taxon>
        <taxon>Gloeothece verrucosa</taxon>
    </lineage>
</organism>